<dbReference type="RefSeq" id="WP_394843979.1">
    <property type="nucleotide sequence ID" value="NZ_CP089982.1"/>
</dbReference>
<name>A0ABZ2K5M5_9BACT</name>
<evidence type="ECO:0000256" key="2">
    <source>
        <dbReference type="SAM" id="SignalP"/>
    </source>
</evidence>
<sequence>MATLAIALALACGVRAAGAEPDARPVVVIVEGDAGAWSSELRQAIARELRAEAVAPDDPKAQSARGTVTLSLSTANEELVVRYRPIQGNEISRRVRVPEDRARVVRASALLTGNLVRNEAEEILAAARRRGPGTDAASSRDPNAEPPVPGPGDPAEKPVEATETPKEPAPPAPPEVRTLNTEEARARGNAEKPVLVKPPRPCLKLRASAPFHPVVFSLFPPIATNFLAPKTRTPFALNLLYSDVGHIEGADIGVASHVDCDVQGAQVQMAVADAGGEVRGAQVAGLWASTRETVFGIQGALVATRAMRLEGAQFALVDTARDVRGVQFGLVTYARTMDGMQAGLVNVAGDVDGVQLGLVNVGRKVKGLNIGLVTVAEELDGPSLSLFQFAKNGYVRPIAWAGSSTYLNANIGVRFDTRWTYGQISFGYVEGSGFDDVAQSTLFGFHVLKPDEPGFLLDAEIGSQYRIGAKNEEDDKTRGLIHAIAGWRIAKRLAFFAGMGIVYSQRKKDDFVGPDVIAGAIF</sequence>
<accession>A0ABZ2K5M5</accession>
<reference evidence="3 4" key="1">
    <citation type="submission" date="2021-12" db="EMBL/GenBank/DDBJ databases">
        <title>Discovery of the Pendulisporaceae a myxobacterial family with distinct sporulation behavior and unique specialized metabolism.</title>
        <authorList>
            <person name="Garcia R."/>
            <person name="Popoff A."/>
            <person name="Bader C.D."/>
            <person name="Loehr J."/>
            <person name="Walesch S."/>
            <person name="Walt C."/>
            <person name="Boldt J."/>
            <person name="Bunk B."/>
            <person name="Haeckl F.J.F.P.J."/>
            <person name="Gunesch A.P."/>
            <person name="Birkelbach J."/>
            <person name="Nuebel U."/>
            <person name="Pietschmann T."/>
            <person name="Bach T."/>
            <person name="Mueller R."/>
        </authorList>
    </citation>
    <scope>NUCLEOTIDE SEQUENCE [LARGE SCALE GENOMIC DNA]</scope>
    <source>
        <strain evidence="3 4">MSr12523</strain>
    </source>
</reference>
<evidence type="ECO:0000313" key="4">
    <source>
        <dbReference type="Proteomes" id="UP001379533"/>
    </source>
</evidence>
<feature type="chain" id="PRO_5046331674" evidence="2">
    <location>
        <begin position="20"/>
        <end position="522"/>
    </location>
</feature>
<dbReference type="EMBL" id="CP089982">
    <property type="protein sequence ID" value="WXA93379.1"/>
    <property type="molecule type" value="Genomic_DNA"/>
</dbReference>
<organism evidence="3 4">
    <name type="scientific">Pendulispora brunnea</name>
    <dbReference type="NCBI Taxonomy" id="2905690"/>
    <lineage>
        <taxon>Bacteria</taxon>
        <taxon>Pseudomonadati</taxon>
        <taxon>Myxococcota</taxon>
        <taxon>Myxococcia</taxon>
        <taxon>Myxococcales</taxon>
        <taxon>Sorangiineae</taxon>
        <taxon>Pendulisporaceae</taxon>
        <taxon>Pendulispora</taxon>
    </lineage>
</organism>
<gene>
    <name evidence="3" type="ORF">LZC95_43860</name>
</gene>
<evidence type="ECO:0000313" key="3">
    <source>
        <dbReference type="EMBL" id="WXA93379.1"/>
    </source>
</evidence>
<feature type="signal peptide" evidence="2">
    <location>
        <begin position="1"/>
        <end position="19"/>
    </location>
</feature>
<feature type="compositionally biased region" description="Basic and acidic residues" evidence="1">
    <location>
        <begin position="154"/>
        <end position="166"/>
    </location>
</feature>
<evidence type="ECO:0000256" key="1">
    <source>
        <dbReference type="SAM" id="MobiDB-lite"/>
    </source>
</evidence>
<proteinExistence type="predicted"/>
<dbReference type="Proteomes" id="UP001379533">
    <property type="component" value="Chromosome"/>
</dbReference>
<feature type="region of interest" description="Disordered" evidence="1">
    <location>
        <begin position="129"/>
        <end position="177"/>
    </location>
</feature>
<keyword evidence="4" id="KW-1185">Reference proteome</keyword>
<keyword evidence="2" id="KW-0732">Signal</keyword>
<protein>
    <submittedName>
        <fullName evidence="3">Uncharacterized protein</fullName>
    </submittedName>
</protein>